<evidence type="ECO:0000313" key="3">
    <source>
        <dbReference type="Proteomes" id="UP001280121"/>
    </source>
</evidence>
<comment type="caution">
    <text evidence="2">The sequence shown here is derived from an EMBL/GenBank/DDBJ whole genome shotgun (WGS) entry which is preliminary data.</text>
</comment>
<feature type="region of interest" description="Disordered" evidence="1">
    <location>
        <begin position="178"/>
        <end position="230"/>
    </location>
</feature>
<name>A0AAD9XKY7_9ROSI</name>
<protein>
    <submittedName>
        <fullName evidence="2">Uncharacterized protein</fullName>
    </submittedName>
</protein>
<organism evidence="2 3">
    <name type="scientific">Dipteronia dyeriana</name>
    <dbReference type="NCBI Taxonomy" id="168575"/>
    <lineage>
        <taxon>Eukaryota</taxon>
        <taxon>Viridiplantae</taxon>
        <taxon>Streptophyta</taxon>
        <taxon>Embryophyta</taxon>
        <taxon>Tracheophyta</taxon>
        <taxon>Spermatophyta</taxon>
        <taxon>Magnoliopsida</taxon>
        <taxon>eudicotyledons</taxon>
        <taxon>Gunneridae</taxon>
        <taxon>Pentapetalae</taxon>
        <taxon>rosids</taxon>
        <taxon>malvids</taxon>
        <taxon>Sapindales</taxon>
        <taxon>Sapindaceae</taxon>
        <taxon>Hippocastanoideae</taxon>
        <taxon>Acereae</taxon>
        <taxon>Dipteronia</taxon>
    </lineage>
</organism>
<dbReference type="EMBL" id="JANJYI010000002">
    <property type="protein sequence ID" value="KAK2661203.1"/>
    <property type="molecule type" value="Genomic_DNA"/>
</dbReference>
<evidence type="ECO:0000313" key="2">
    <source>
        <dbReference type="EMBL" id="KAK2661203.1"/>
    </source>
</evidence>
<accession>A0AAD9XKY7</accession>
<dbReference type="Proteomes" id="UP001280121">
    <property type="component" value="Unassembled WGS sequence"/>
</dbReference>
<proteinExistence type="predicted"/>
<gene>
    <name evidence="2" type="ORF">Ddye_007736</name>
</gene>
<feature type="compositionally biased region" description="Basic and acidic residues" evidence="1">
    <location>
        <begin position="180"/>
        <end position="194"/>
    </location>
</feature>
<dbReference type="AlphaFoldDB" id="A0AAD9XKY7"/>
<sequence>MVCFNVSTKFLGVQIEYGVDDPENYTLGALWANVYTITHEKDVDEEVNTKNWLFIGLDGCHLKGKSPGVLMVDVVDDANFEKAVKNSNKPEFVEVMNQLKDANMDAYNWVMKIDAKHWSRHAFDEQVKSNHVTNNITKKINGWIDRFRGQPLLTMFENLRRKMMKCMSKRLQYASKGKYGWREGESGRERDGRRAPIPSLVGEIREGKGEEEGALLLPGPQKTIPPMMGG</sequence>
<reference evidence="2" key="1">
    <citation type="journal article" date="2023" name="Plant J.">
        <title>Genome sequences and population genomics provide insights into the demographic history, inbreeding, and mutation load of two 'living fossil' tree species of Dipteronia.</title>
        <authorList>
            <person name="Feng Y."/>
            <person name="Comes H.P."/>
            <person name="Chen J."/>
            <person name="Zhu S."/>
            <person name="Lu R."/>
            <person name="Zhang X."/>
            <person name="Li P."/>
            <person name="Qiu J."/>
            <person name="Olsen K.M."/>
            <person name="Qiu Y."/>
        </authorList>
    </citation>
    <scope>NUCLEOTIDE SEQUENCE</scope>
    <source>
        <strain evidence="2">KIB01</strain>
    </source>
</reference>
<evidence type="ECO:0000256" key="1">
    <source>
        <dbReference type="SAM" id="MobiDB-lite"/>
    </source>
</evidence>
<keyword evidence="3" id="KW-1185">Reference proteome</keyword>